<dbReference type="InterPro" id="IPR020904">
    <property type="entry name" value="Sc_DH/Rdtase_CS"/>
</dbReference>
<keyword evidence="2" id="KW-0560">Oxidoreductase</keyword>
<organism evidence="4 5">
    <name type="scientific">Wenzhouxiangella limi</name>
    <dbReference type="NCBI Taxonomy" id="2707351"/>
    <lineage>
        <taxon>Bacteria</taxon>
        <taxon>Pseudomonadati</taxon>
        <taxon>Pseudomonadota</taxon>
        <taxon>Gammaproteobacteria</taxon>
        <taxon>Chromatiales</taxon>
        <taxon>Wenzhouxiangellaceae</taxon>
        <taxon>Wenzhouxiangella</taxon>
    </lineage>
</organism>
<dbReference type="InterPro" id="IPR036291">
    <property type="entry name" value="NAD(P)-bd_dom_sf"/>
</dbReference>
<dbReference type="Gene3D" id="3.40.50.720">
    <property type="entry name" value="NAD(P)-binding Rossmann-like Domain"/>
    <property type="match status" value="1"/>
</dbReference>
<dbReference type="Proteomes" id="UP000484885">
    <property type="component" value="Unassembled WGS sequence"/>
</dbReference>
<dbReference type="FunFam" id="3.40.50.720:FF:000084">
    <property type="entry name" value="Short-chain dehydrogenase reductase"/>
    <property type="match status" value="1"/>
</dbReference>
<dbReference type="GO" id="GO:0016020">
    <property type="term" value="C:membrane"/>
    <property type="evidence" value="ECO:0007669"/>
    <property type="project" value="TreeGrafter"/>
</dbReference>
<comment type="similarity">
    <text evidence="1 3">Belongs to the short-chain dehydrogenases/reductases (SDR) family.</text>
</comment>
<keyword evidence="5" id="KW-1185">Reference proteome</keyword>
<gene>
    <name evidence="4" type="ORF">G3I74_05910</name>
</gene>
<dbReference type="Pfam" id="PF00106">
    <property type="entry name" value="adh_short"/>
    <property type="match status" value="1"/>
</dbReference>
<evidence type="ECO:0000313" key="4">
    <source>
        <dbReference type="EMBL" id="NDY95262.1"/>
    </source>
</evidence>
<dbReference type="PRINTS" id="PR00081">
    <property type="entry name" value="GDHRDH"/>
</dbReference>
<reference evidence="4 5" key="1">
    <citation type="submission" date="2020-02" db="EMBL/GenBank/DDBJ databases">
        <authorList>
            <person name="Zhang X.-Y."/>
        </authorList>
    </citation>
    <scope>NUCLEOTIDE SEQUENCE [LARGE SCALE GENOMIC DNA]</scope>
    <source>
        <strain evidence="4 5">C33</strain>
    </source>
</reference>
<dbReference type="PROSITE" id="PS00061">
    <property type="entry name" value="ADH_SHORT"/>
    <property type="match status" value="1"/>
</dbReference>
<proteinExistence type="inferred from homology"/>
<accession>A0A845UYE0</accession>
<dbReference type="InterPro" id="IPR002347">
    <property type="entry name" value="SDR_fam"/>
</dbReference>
<dbReference type="PANTHER" id="PTHR44196">
    <property type="entry name" value="DEHYDROGENASE/REDUCTASE SDR FAMILY MEMBER 7B"/>
    <property type="match status" value="1"/>
</dbReference>
<evidence type="ECO:0000256" key="3">
    <source>
        <dbReference type="RuleBase" id="RU000363"/>
    </source>
</evidence>
<dbReference type="PRINTS" id="PR00080">
    <property type="entry name" value="SDRFAMILY"/>
</dbReference>
<protein>
    <submittedName>
        <fullName evidence="4">SDR family NAD(P)-dependent oxidoreductase</fullName>
    </submittedName>
</protein>
<name>A0A845UYE0_9GAMM</name>
<comment type="caution">
    <text evidence="4">The sequence shown here is derived from an EMBL/GenBank/DDBJ whole genome shotgun (WGS) entry which is preliminary data.</text>
</comment>
<dbReference type="AlphaFoldDB" id="A0A845UYE0"/>
<dbReference type="GO" id="GO:0016491">
    <property type="term" value="F:oxidoreductase activity"/>
    <property type="evidence" value="ECO:0007669"/>
    <property type="project" value="UniProtKB-KW"/>
</dbReference>
<dbReference type="EMBL" id="JAAGSC010000039">
    <property type="protein sequence ID" value="NDY95262.1"/>
    <property type="molecule type" value="Genomic_DNA"/>
</dbReference>
<sequence>MNQEREPEIDMSETEAEHWTVLITGGGAGLGAAMARRFAEAGWTPIIADLDEQRARAVAEEIGGDALALAMDVTTEDDWRRVAATIEQRFGALDVLINNAGVAVGGTLEETSLEDWRWVMEIDLMGVVIGCKTFAPLMRERASGHIINVASFAGFAAAPGINAYGTAKAGVIAMSEMLRAELADSGVEVSVLCPAFVRTRLTETMRAPDEGYQRRVERWMDKSGVSAEDVAEVVLGAVEKPRFMLLTHGNTRWLHRMRRWLPETYFGLMVRGARKAAARTGK</sequence>
<dbReference type="CDD" id="cd05233">
    <property type="entry name" value="SDR_c"/>
    <property type="match status" value="1"/>
</dbReference>
<evidence type="ECO:0000256" key="2">
    <source>
        <dbReference type="ARBA" id="ARBA00023002"/>
    </source>
</evidence>
<dbReference type="PANTHER" id="PTHR44196:SF1">
    <property type="entry name" value="DEHYDROGENASE_REDUCTASE SDR FAMILY MEMBER 7B"/>
    <property type="match status" value="1"/>
</dbReference>
<dbReference type="SUPFAM" id="SSF51735">
    <property type="entry name" value="NAD(P)-binding Rossmann-fold domains"/>
    <property type="match status" value="1"/>
</dbReference>
<evidence type="ECO:0000313" key="5">
    <source>
        <dbReference type="Proteomes" id="UP000484885"/>
    </source>
</evidence>
<evidence type="ECO:0000256" key="1">
    <source>
        <dbReference type="ARBA" id="ARBA00006484"/>
    </source>
</evidence>